<dbReference type="SUPFAM" id="SSF46689">
    <property type="entry name" value="Homeodomain-like"/>
    <property type="match status" value="1"/>
</dbReference>
<gene>
    <name evidence="4" type="ORF">TPC1_17338</name>
</gene>
<proteinExistence type="predicted"/>
<sequence length="229" mass="27305">NNSSLVVHSVHITRDRVYAFFLELILIASFFNKIDQFVFRVKTTLQTLQRDLKIHNQQLLVNIDELLADFDKTLTGLRDVNDRYVERSQVRRFKWSSQLLHKFAYVVSKIGIKVVRPKDIQQQFICDGLKNYQLGSHLQKYKQKIQQDYDLSDFDHIENWMCPKEFYGCEDVMQQCDKWRQPASASKVPKKAVQVEERELYQQNMMCEDEYEPEYDVLSIMSQFLICQE</sequence>
<evidence type="ECO:0000256" key="2">
    <source>
        <dbReference type="ARBA" id="ARBA00023163"/>
    </source>
</evidence>
<keyword evidence="3" id="KW-0539">Nucleus</keyword>
<reference evidence="4" key="1">
    <citation type="submission" date="2015-07" db="EMBL/GenBank/DDBJ databases">
        <title>Adaptation to a free-living lifestyle via gene acquisitions in the diplomonad Trepomonas sp. PC1.</title>
        <authorList>
            <person name="Xu F."/>
            <person name="Jerlstrom-Hultqvist J."/>
            <person name="Kolisko M."/>
            <person name="Simpson A.G.B."/>
            <person name="Roger A.J."/>
            <person name="Svard S.G."/>
            <person name="Andersson J.O."/>
        </authorList>
    </citation>
    <scope>NUCLEOTIDE SEQUENCE</scope>
    <source>
        <strain evidence="4">PC1</strain>
    </source>
</reference>
<protein>
    <submittedName>
        <fullName evidence="4">Uncharacterized protein</fullName>
    </submittedName>
</protein>
<organism evidence="4">
    <name type="scientific">Trepomonas sp. PC1</name>
    <dbReference type="NCBI Taxonomy" id="1076344"/>
    <lineage>
        <taxon>Eukaryota</taxon>
        <taxon>Metamonada</taxon>
        <taxon>Diplomonadida</taxon>
        <taxon>Hexamitidae</taxon>
        <taxon>Hexamitinae</taxon>
        <taxon>Trepomonas</taxon>
    </lineage>
</organism>
<feature type="non-terminal residue" evidence="4">
    <location>
        <position position="1"/>
    </location>
</feature>
<keyword evidence="1" id="KW-0805">Transcription regulation</keyword>
<dbReference type="NCBIfam" id="TIGR01557">
    <property type="entry name" value="myb_SHAQKYF"/>
    <property type="match status" value="1"/>
</dbReference>
<dbReference type="InterPro" id="IPR009057">
    <property type="entry name" value="Homeodomain-like_sf"/>
</dbReference>
<dbReference type="EMBL" id="GDID01005470">
    <property type="protein sequence ID" value="JAP91136.1"/>
    <property type="molecule type" value="Transcribed_RNA"/>
</dbReference>
<dbReference type="Gene3D" id="1.10.10.60">
    <property type="entry name" value="Homeodomain-like"/>
    <property type="match status" value="1"/>
</dbReference>
<accession>A0A146K666</accession>
<name>A0A146K666_9EUKA</name>
<evidence type="ECO:0000256" key="1">
    <source>
        <dbReference type="ARBA" id="ARBA00023015"/>
    </source>
</evidence>
<evidence type="ECO:0000256" key="3">
    <source>
        <dbReference type="ARBA" id="ARBA00023242"/>
    </source>
</evidence>
<dbReference type="InterPro" id="IPR006447">
    <property type="entry name" value="Myb_dom_plants"/>
</dbReference>
<keyword evidence="2" id="KW-0804">Transcription</keyword>
<evidence type="ECO:0000313" key="4">
    <source>
        <dbReference type="EMBL" id="JAP91136.1"/>
    </source>
</evidence>
<dbReference type="AlphaFoldDB" id="A0A146K666"/>
<dbReference type="GO" id="GO:0003677">
    <property type="term" value="F:DNA binding"/>
    <property type="evidence" value="ECO:0007669"/>
    <property type="project" value="InterPro"/>
</dbReference>